<dbReference type="EMBL" id="DS547095">
    <property type="protein sequence ID" value="EDR12061.1"/>
    <property type="molecule type" value="Genomic_DNA"/>
</dbReference>
<accession>B0D1W1</accession>
<dbReference type="KEGG" id="lbc:LACBIDRAFT_314236"/>
<evidence type="ECO:0000313" key="2">
    <source>
        <dbReference type="Proteomes" id="UP000001194"/>
    </source>
</evidence>
<protein>
    <submittedName>
        <fullName evidence="1">Predicted protein</fullName>
    </submittedName>
</protein>
<dbReference type="GeneID" id="6073216"/>
<dbReference type="HOGENOM" id="CLU_2923040_0_0_1"/>
<dbReference type="RefSeq" id="XP_001877958.1">
    <property type="nucleotide sequence ID" value="XM_001877923.1"/>
</dbReference>
<dbReference type="AlphaFoldDB" id="B0D1W1"/>
<proteinExistence type="predicted"/>
<reference evidence="1 2" key="1">
    <citation type="journal article" date="2008" name="Nature">
        <title>The genome of Laccaria bicolor provides insights into mycorrhizal symbiosis.</title>
        <authorList>
            <person name="Martin F."/>
            <person name="Aerts A."/>
            <person name="Ahren D."/>
            <person name="Brun A."/>
            <person name="Danchin E.G.J."/>
            <person name="Duchaussoy F."/>
            <person name="Gibon J."/>
            <person name="Kohler A."/>
            <person name="Lindquist E."/>
            <person name="Pereda V."/>
            <person name="Salamov A."/>
            <person name="Shapiro H.J."/>
            <person name="Wuyts J."/>
            <person name="Blaudez D."/>
            <person name="Buee M."/>
            <person name="Brokstein P."/>
            <person name="Canbaeck B."/>
            <person name="Cohen D."/>
            <person name="Courty P.E."/>
            <person name="Coutinho P.M."/>
            <person name="Delaruelle C."/>
            <person name="Detter J.C."/>
            <person name="Deveau A."/>
            <person name="DiFazio S."/>
            <person name="Duplessis S."/>
            <person name="Fraissinet-Tachet L."/>
            <person name="Lucic E."/>
            <person name="Frey-Klett P."/>
            <person name="Fourrey C."/>
            <person name="Feussner I."/>
            <person name="Gay G."/>
            <person name="Grimwood J."/>
            <person name="Hoegger P.J."/>
            <person name="Jain P."/>
            <person name="Kilaru S."/>
            <person name="Labbe J."/>
            <person name="Lin Y.C."/>
            <person name="Legue V."/>
            <person name="Le Tacon F."/>
            <person name="Marmeisse R."/>
            <person name="Melayah D."/>
            <person name="Montanini B."/>
            <person name="Muratet M."/>
            <person name="Nehls U."/>
            <person name="Niculita-Hirzel H."/>
            <person name="Oudot-Le Secq M.P."/>
            <person name="Peter M."/>
            <person name="Quesneville H."/>
            <person name="Rajashekar B."/>
            <person name="Reich M."/>
            <person name="Rouhier N."/>
            <person name="Schmutz J."/>
            <person name="Yin T."/>
            <person name="Chalot M."/>
            <person name="Henrissat B."/>
            <person name="Kuees U."/>
            <person name="Lucas S."/>
            <person name="Van de Peer Y."/>
            <person name="Podila G.K."/>
            <person name="Polle A."/>
            <person name="Pukkila P.J."/>
            <person name="Richardson P.M."/>
            <person name="Rouze P."/>
            <person name="Sanders I.R."/>
            <person name="Stajich J.E."/>
            <person name="Tunlid A."/>
            <person name="Tuskan G."/>
            <person name="Grigoriev I.V."/>
        </authorList>
    </citation>
    <scope>NUCLEOTIDE SEQUENCE [LARGE SCALE GENOMIC DNA]</scope>
    <source>
        <strain evidence="2">S238N-H82 / ATCC MYA-4686</strain>
    </source>
</reference>
<organism evidence="2">
    <name type="scientific">Laccaria bicolor (strain S238N-H82 / ATCC MYA-4686)</name>
    <name type="common">Bicoloured deceiver</name>
    <name type="synonym">Laccaria laccata var. bicolor</name>
    <dbReference type="NCBI Taxonomy" id="486041"/>
    <lineage>
        <taxon>Eukaryota</taxon>
        <taxon>Fungi</taxon>
        <taxon>Dikarya</taxon>
        <taxon>Basidiomycota</taxon>
        <taxon>Agaricomycotina</taxon>
        <taxon>Agaricomycetes</taxon>
        <taxon>Agaricomycetidae</taxon>
        <taxon>Agaricales</taxon>
        <taxon>Agaricineae</taxon>
        <taxon>Hydnangiaceae</taxon>
        <taxon>Laccaria</taxon>
    </lineage>
</organism>
<dbReference type="Proteomes" id="UP000001194">
    <property type="component" value="Unassembled WGS sequence"/>
</dbReference>
<evidence type="ECO:0000313" key="1">
    <source>
        <dbReference type="EMBL" id="EDR12061.1"/>
    </source>
</evidence>
<gene>
    <name evidence="1" type="ORF">LACBIDRAFT_314236</name>
</gene>
<name>B0D1W1_LACBS</name>
<dbReference type="InParanoid" id="B0D1W1"/>
<sequence length="61" mass="6940">MAITMCRITSPESYETPQQCCHLSPTIPRSIHLGFYIPSSPAYPKQIVRRYLTSPQLVFAI</sequence>
<keyword evidence="2" id="KW-1185">Reference proteome</keyword>